<proteinExistence type="predicted"/>
<dbReference type="AlphaFoldDB" id="X0V9J9"/>
<sequence>MGRVKNMIIGLISLAILMVSVRDRLASTMGPKMIPRQTGARGIANFRIPYPRKPMSIMSQASETLLLMAYEPTTARTRMTGAKTPLGVLT</sequence>
<protein>
    <submittedName>
        <fullName evidence="1">Uncharacterized protein</fullName>
    </submittedName>
</protein>
<dbReference type="EMBL" id="BARS01037679">
    <property type="protein sequence ID" value="GAG14829.1"/>
    <property type="molecule type" value="Genomic_DNA"/>
</dbReference>
<accession>X0V9J9</accession>
<organism evidence="1">
    <name type="scientific">marine sediment metagenome</name>
    <dbReference type="NCBI Taxonomy" id="412755"/>
    <lineage>
        <taxon>unclassified sequences</taxon>
        <taxon>metagenomes</taxon>
        <taxon>ecological metagenomes</taxon>
    </lineage>
</organism>
<evidence type="ECO:0000313" key="1">
    <source>
        <dbReference type="EMBL" id="GAG14829.1"/>
    </source>
</evidence>
<comment type="caution">
    <text evidence="1">The sequence shown here is derived from an EMBL/GenBank/DDBJ whole genome shotgun (WGS) entry which is preliminary data.</text>
</comment>
<name>X0V9J9_9ZZZZ</name>
<feature type="non-terminal residue" evidence="1">
    <location>
        <position position="90"/>
    </location>
</feature>
<gene>
    <name evidence="1" type="ORF">S01H1_57744</name>
</gene>
<reference evidence="1" key="1">
    <citation type="journal article" date="2014" name="Front. Microbiol.">
        <title>High frequency of phylogenetically diverse reductive dehalogenase-homologous genes in deep subseafloor sedimentary metagenomes.</title>
        <authorList>
            <person name="Kawai M."/>
            <person name="Futagami T."/>
            <person name="Toyoda A."/>
            <person name="Takaki Y."/>
            <person name="Nishi S."/>
            <person name="Hori S."/>
            <person name="Arai W."/>
            <person name="Tsubouchi T."/>
            <person name="Morono Y."/>
            <person name="Uchiyama I."/>
            <person name="Ito T."/>
            <person name="Fujiyama A."/>
            <person name="Inagaki F."/>
            <person name="Takami H."/>
        </authorList>
    </citation>
    <scope>NUCLEOTIDE SEQUENCE</scope>
    <source>
        <strain evidence="1">Expedition CK06-06</strain>
    </source>
</reference>